<proteinExistence type="inferred from homology"/>
<dbReference type="InterPro" id="IPR036388">
    <property type="entry name" value="WH-like_DNA-bd_sf"/>
</dbReference>
<dbReference type="InterPro" id="IPR007627">
    <property type="entry name" value="RNA_pol_sigma70_r2"/>
</dbReference>
<dbReference type="InterPro" id="IPR039425">
    <property type="entry name" value="RNA_pol_sigma-70-like"/>
</dbReference>
<dbReference type="NCBIfam" id="TIGR02937">
    <property type="entry name" value="sigma70-ECF"/>
    <property type="match status" value="1"/>
</dbReference>
<dbReference type="SUPFAM" id="SSF88659">
    <property type="entry name" value="Sigma3 and sigma4 domains of RNA polymerase sigma factors"/>
    <property type="match status" value="1"/>
</dbReference>
<dbReference type="InterPro" id="IPR014284">
    <property type="entry name" value="RNA_pol_sigma-70_dom"/>
</dbReference>
<dbReference type="GO" id="GO:0016987">
    <property type="term" value="F:sigma factor activity"/>
    <property type="evidence" value="ECO:0007669"/>
    <property type="project" value="UniProtKB-KW"/>
</dbReference>
<protein>
    <submittedName>
        <fullName evidence="7">RNA polymerase sigma factor</fullName>
    </submittedName>
</protein>
<dbReference type="Proteomes" id="UP000708298">
    <property type="component" value="Unassembled WGS sequence"/>
</dbReference>
<evidence type="ECO:0000256" key="2">
    <source>
        <dbReference type="ARBA" id="ARBA00023015"/>
    </source>
</evidence>
<evidence type="ECO:0000256" key="1">
    <source>
        <dbReference type="ARBA" id="ARBA00010641"/>
    </source>
</evidence>
<evidence type="ECO:0000313" key="8">
    <source>
        <dbReference type="Proteomes" id="UP000708298"/>
    </source>
</evidence>
<name>A0A963YUF7_9PROT</name>
<comment type="caution">
    <text evidence="7">The sequence shown here is derived from an EMBL/GenBank/DDBJ whole genome shotgun (WGS) entry which is preliminary data.</text>
</comment>
<keyword evidence="4" id="KW-0804">Transcription</keyword>
<feature type="domain" description="RNA polymerase sigma factor 70 region 4 type 2" evidence="6">
    <location>
        <begin position="112"/>
        <end position="164"/>
    </location>
</feature>
<dbReference type="Pfam" id="PF08281">
    <property type="entry name" value="Sigma70_r4_2"/>
    <property type="match status" value="1"/>
</dbReference>
<sequence>MTEGGGSGLARLAALYQGELRTHARRRATTQADADDLVQDTWAKLAVQDQGAIGNIRAFLHRVVDNLSIDHRRKSQIRARYHATEIDADAVADVAAPAPTAEAGLIDTDRQRAYETILAGLPPRCRQALVLSRIEGWPHTKIARHLGVSPNTVTADIRRAMELCLQAAKNFDV</sequence>
<evidence type="ECO:0000259" key="5">
    <source>
        <dbReference type="Pfam" id="PF04542"/>
    </source>
</evidence>
<keyword evidence="3" id="KW-0731">Sigma factor</keyword>
<evidence type="ECO:0000259" key="6">
    <source>
        <dbReference type="Pfam" id="PF08281"/>
    </source>
</evidence>
<dbReference type="AlphaFoldDB" id="A0A963YUF7"/>
<dbReference type="GO" id="GO:0006352">
    <property type="term" value="P:DNA-templated transcription initiation"/>
    <property type="evidence" value="ECO:0007669"/>
    <property type="project" value="InterPro"/>
</dbReference>
<accession>A0A963YUF7</accession>
<keyword evidence="8" id="KW-1185">Reference proteome</keyword>
<dbReference type="PANTHER" id="PTHR43133">
    <property type="entry name" value="RNA POLYMERASE ECF-TYPE SIGMA FACTO"/>
    <property type="match status" value="1"/>
</dbReference>
<dbReference type="Gene3D" id="1.10.10.10">
    <property type="entry name" value="Winged helix-like DNA-binding domain superfamily/Winged helix DNA-binding domain"/>
    <property type="match status" value="1"/>
</dbReference>
<dbReference type="Pfam" id="PF04542">
    <property type="entry name" value="Sigma70_r2"/>
    <property type="match status" value="1"/>
</dbReference>
<dbReference type="GO" id="GO:0003677">
    <property type="term" value="F:DNA binding"/>
    <property type="evidence" value="ECO:0007669"/>
    <property type="project" value="InterPro"/>
</dbReference>
<dbReference type="InterPro" id="IPR013249">
    <property type="entry name" value="RNA_pol_sigma70_r4_t2"/>
</dbReference>
<evidence type="ECO:0000256" key="4">
    <source>
        <dbReference type="ARBA" id="ARBA00023163"/>
    </source>
</evidence>
<organism evidence="7 8">
    <name type="scientific">Acidisoma silvae</name>
    <dbReference type="NCBI Taxonomy" id="2802396"/>
    <lineage>
        <taxon>Bacteria</taxon>
        <taxon>Pseudomonadati</taxon>
        <taxon>Pseudomonadota</taxon>
        <taxon>Alphaproteobacteria</taxon>
        <taxon>Acetobacterales</taxon>
        <taxon>Acidocellaceae</taxon>
        <taxon>Acidisoma</taxon>
    </lineage>
</organism>
<dbReference type="RefSeq" id="WP_227322937.1">
    <property type="nucleotide sequence ID" value="NZ_JAESVB010000012.1"/>
</dbReference>
<dbReference type="InterPro" id="IPR013324">
    <property type="entry name" value="RNA_pol_sigma_r3/r4-like"/>
</dbReference>
<evidence type="ECO:0000256" key="3">
    <source>
        <dbReference type="ARBA" id="ARBA00023082"/>
    </source>
</evidence>
<dbReference type="PANTHER" id="PTHR43133:SF63">
    <property type="entry name" value="RNA POLYMERASE SIGMA FACTOR FECI-RELATED"/>
    <property type="match status" value="1"/>
</dbReference>
<reference evidence="7" key="1">
    <citation type="journal article" date="2021" name="Microorganisms">
        <title>Acidisoma silvae sp. nov. and Acidisomacellulosilytica sp. nov., Two Acidophilic Bacteria Isolated from Decaying Wood, Hydrolyzing Cellulose and Producing Poly-3-hydroxybutyrate.</title>
        <authorList>
            <person name="Mieszkin S."/>
            <person name="Pouder E."/>
            <person name="Uroz S."/>
            <person name="Simon-Colin C."/>
            <person name="Alain K."/>
        </authorList>
    </citation>
    <scope>NUCLEOTIDE SEQUENCE</scope>
    <source>
        <strain evidence="7">HW T2.11</strain>
    </source>
</reference>
<reference evidence="7" key="2">
    <citation type="submission" date="2021-01" db="EMBL/GenBank/DDBJ databases">
        <authorList>
            <person name="Mieszkin S."/>
            <person name="Pouder E."/>
            <person name="Alain K."/>
        </authorList>
    </citation>
    <scope>NUCLEOTIDE SEQUENCE</scope>
    <source>
        <strain evidence="7">HW T2.11</strain>
    </source>
</reference>
<feature type="domain" description="RNA polymerase sigma-70 region 2" evidence="5">
    <location>
        <begin position="14"/>
        <end position="76"/>
    </location>
</feature>
<evidence type="ECO:0000313" key="7">
    <source>
        <dbReference type="EMBL" id="MCB8877282.1"/>
    </source>
</evidence>
<gene>
    <name evidence="7" type="ORF">ASILVAE211_18945</name>
</gene>
<dbReference type="InterPro" id="IPR013325">
    <property type="entry name" value="RNA_pol_sigma_r2"/>
</dbReference>
<dbReference type="Gene3D" id="1.10.1740.10">
    <property type="match status" value="1"/>
</dbReference>
<dbReference type="EMBL" id="JAESVB010000012">
    <property type="protein sequence ID" value="MCB8877282.1"/>
    <property type="molecule type" value="Genomic_DNA"/>
</dbReference>
<keyword evidence="2" id="KW-0805">Transcription regulation</keyword>
<dbReference type="SUPFAM" id="SSF88946">
    <property type="entry name" value="Sigma2 domain of RNA polymerase sigma factors"/>
    <property type="match status" value="1"/>
</dbReference>
<comment type="similarity">
    <text evidence="1">Belongs to the sigma-70 factor family. ECF subfamily.</text>
</comment>